<keyword evidence="5 7" id="KW-1133">Transmembrane helix</keyword>
<reference evidence="9 10" key="1">
    <citation type="submission" date="2023-07" db="EMBL/GenBank/DDBJ databases">
        <title>Sequencing the genomes of 1000 actinobacteria strains.</title>
        <authorList>
            <person name="Klenk H.-P."/>
        </authorList>
    </citation>
    <scope>NUCLEOTIDE SEQUENCE [LARGE SCALE GENOMIC DNA]</scope>
    <source>
        <strain evidence="9 10">DSM 45805</strain>
    </source>
</reference>
<dbReference type="InterPro" id="IPR000326">
    <property type="entry name" value="PAP2/HPO"/>
</dbReference>
<sequence>MGPDTALFLDINGFARATPWLRPVVSAYAAYGIVLFAVLMLAGWWIARQRANPAVMAAALWTPVGMLIALGLNQPIAAAVGEPRPYTALSGLLVLASRSTDPAFPSDHAVMAGAVAAGLLLVSRRLAVVAWIAAVVIAFARVYIAAHYPQDVLAGLVLGAAVSLLGFWLVRRPLIWLLDRAERTPLRPLLTTSTEPAAQR</sequence>
<gene>
    <name evidence="9" type="ORF">FB470_007067</name>
</gene>
<evidence type="ECO:0000256" key="5">
    <source>
        <dbReference type="ARBA" id="ARBA00022989"/>
    </source>
</evidence>
<keyword evidence="4 9" id="KW-0378">Hydrolase</keyword>
<feature type="transmembrane region" description="Helical" evidence="7">
    <location>
        <begin position="128"/>
        <end position="146"/>
    </location>
</feature>
<comment type="caution">
    <text evidence="9">The sequence shown here is derived from an EMBL/GenBank/DDBJ whole genome shotgun (WGS) entry which is preliminary data.</text>
</comment>
<keyword evidence="10" id="KW-1185">Reference proteome</keyword>
<evidence type="ECO:0000256" key="1">
    <source>
        <dbReference type="ARBA" id="ARBA00004651"/>
    </source>
</evidence>
<feature type="transmembrane region" description="Helical" evidence="7">
    <location>
        <begin position="28"/>
        <end position="47"/>
    </location>
</feature>
<feature type="transmembrane region" description="Helical" evidence="7">
    <location>
        <begin position="54"/>
        <end position="72"/>
    </location>
</feature>
<keyword evidence="2" id="KW-1003">Cell membrane</keyword>
<dbReference type="PANTHER" id="PTHR14969:SF62">
    <property type="entry name" value="DECAPRENYLPHOSPHORYL-5-PHOSPHORIBOSE PHOSPHATASE RV3807C-RELATED"/>
    <property type="match status" value="1"/>
</dbReference>
<name>A0ABU0F658_9PSEU</name>
<keyword evidence="6 7" id="KW-0472">Membrane</keyword>
<dbReference type="PANTHER" id="PTHR14969">
    <property type="entry name" value="SPHINGOSINE-1-PHOSPHATE PHOSPHOHYDROLASE"/>
    <property type="match status" value="1"/>
</dbReference>
<dbReference type="EMBL" id="JAUSUT010000001">
    <property type="protein sequence ID" value="MDQ0383073.1"/>
    <property type="molecule type" value="Genomic_DNA"/>
</dbReference>
<feature type="transmembrane region" description="Helical" evidence="7">
    <location>
        <begin position="152"/>
        <end position="170"/>
    </location>
</feature>
<dbReference type="Gene3D" id="1.20.144.10">
    <property type="entry name" value="Phosphatidic acid phosphatase type 2/haloperoxidase"/>
    <property type="match status" value="1"/>
</dbReference>
<feature type="domain" description="Phosphatidic acid phosphatase type 2/haloperoxidase" evidence="8">
    <location>
        <begin position="55"/>
        <end position="167"/>
    </location>
</feature>
<evidence type="ECO:0000259" key="8">
    <source>
        <dbReference type="SMART" id="SM00014"/>
    </source>
</evidence>
<dbReference type="RefSeq" id="WP_306998794.1">
    <property type="nucleotide sequence ID" value="NZ_JAUSUT010000001.1"/>
</dbReference>
<dbReference type="Proteomes" id="UP001229651">
    <property type="component" value="Unassembled WGS sequence"/>
</dbReference>
<evidence type="ECO:0000256" key="6">
    <source>
        <dbReference type="ARBA" id="ARBA00023136"/>
    </source>
</evidence>
<protein>
    <submittedName>
        <fullName evidence="9">Undecaprenyl-diphosphatase</fullName>
        <ecNumber evidence="9">3.6.1.27</ecNumber>
    </submittedName>
</protein>
<evidence type="ECO:0000313" key="9">
    <source>
        <dbReference type="EMBL" id="MDQ0383073.1"/>
    </source>
</evidence>
<comment type="subcellular location">
    <subcellularLocation>
        <location evidence="1">Cell membrane</location>
        <topology evidence="1">Multi-pass membrane protein</topology>
    </subcellularLocation>
</comment>
<dbReference type="SMART" id="SM00014">
    <property type="entry name" value="acidPPc"/>
    <property type="match status" value="1"/>
</dbReference>
<evidence type="ECO:0000256" key="2">
    <source>
        <dbReference type="ARBA" id="ARBA00022475"/>
    </source>
</evidence>
<evidence type="ECO:0000256" key="3">
    <source>
        <dbReference type="ARBA" id="ARBA00022692"/>
    </source>
</evidence>
<dbReference type="GO" id="GO:0050380">
    <property type="term" value="F:undecaprenyl-diphosphatase activity"/>
    <property type="evidence" value="ECO:0007669"/>
    <property type="project" value="UniProtKB-EC"/>
</dbReference>
<dbReference type="EC" id="3.6.1.27" evidence="9"/>
<evidence type="ECO:0000256" key="4">
    <source>
        <dbReference type="ARBA" id="ARBA00022801"/>
    </source>
</evidence>
<dbReference type="InterPro" id="IPR036938">
    <property type="entry name" value="PAP2/HPO_sf"/>
</dbReference>
<proteinExistence type="predicted"/>
<dbReference type="Pfam" id="PF01569">
    <property type="entry name" value="PAP2"/>
    <property type="match status" value="1"/>
</dbReference>
<dbReference type="SUPFAM" id="SSF48317">
    <property type="entry name" value="Acid phosphatase/Vanadium-dependent haloperoxidase"/>
    <property type="match status" value="1"/>
</dbReference>
<organism evidence="9 10">
    <name type="scientific">Amycolatopsis thermophila</name>
    <dbReference type="NCBI Taxonomy" id="206084"/>
    <lineage>
        <taxon>Bacteria</taxon>
        <taxon>Bacillati</taxon>
        <taxon>Actinomycetota</taxon>
        <taxon>Actinomycetes</taxon>
        <taxon>Pseudonocardiales</taxon>
        <taxon>Pseudonocardiaceae</taxon>
        <taxon>Amycolatopsis</taxon>
    </lineage>
</organism>
<keyword evidence="3 7" id="KW-0812">Transmembrane</keyword>
<evidence type="ECO:0000313" key="10">
    <source>
        <dbReference type="Proteomes" id="UP001229651"/>
    </source>
</evidence>
<evidence type="ECO:0000256" key="7">
    <source>
        <dbReference type="SAM" id="Phobius"/>
    </source>
</evidence>
<accession>A0ABU0F658</accession>